<sequence>MHTWDLADLPPEKSAVGCKWVYKIKTHSDGTIERYKACLVAKGFAQEYGIDYEETFAPVARLTSVRSLLAVAASRRWSLFQLDVKNSFLNGDLIEDVYMKPPHGYSHPQNKVCKLRRALYCLKQAPRVWFFKFSSTICQLGFTSSPYDSTLFRRVSDHGTILLLLYVDDMIITGDDIAGITDLKNHLHQHFEMKNLGLLSYFLGLEVSSNFDSYFLTQANYVSDLFAHANLTDHTIASTPIEDNARFTPTDGSPLSNPTLYLQFVGILVYLTVNRPDIAYVVHVVSQFMATSRTTHYTAVLRILRYIKGTPFHGLHFSSRSLLDLRAYSDADWSGDLTDRRSITGFCFFLGTSLISWRSKKQTITSHSSTEAEYRAMADATQELVWLRWLLEDMGVTHSSATFLRCDNRSAIQIAHNDVFHERTKHIENDCHFVCQHLVHGTLQLQSVSSPDQTADIFTKAHPPGRFMLFVPNSSWFAFNRLSLRGDVNIFTYLPFNIYVRNTFSCIYLLSVYSIP</sequence>
<dbReference type="InterPro" id="IPR013103">
    <property type="entry name" value="RVT_2"/>
</dbReference>
<organism evidence="2 3">
    <name type="scientific">Cinchona calisaya</name>
    <dbReference type="NCBI Taxonomy" id="153742"/>
    <lineage>
        <taxon>Eukaryota</taxon>
        <taxon>Viridiplantae</taxon>
        <taxon>Streptophyta</taxon>
        <taxon>Embryophyta</taxon>
        <taxon>Tracheophyta</taxon>
        <taxon>Spermatophyta</taxon>
        <taxon>Magnoliopsida</taxon>
        <taxon>eudicotyledons</taxon>
        <taxon>Gunneridae</taxon>
        <taxon>Pentapetalae</taxon>
        <taxon>asterids</taxon>
        <taxon>lamiids</taxon>
        <taxon>Gentianales</taxon>
        <taxon>Rubiaceae</taxon>
        <taxon>Cinchonoideae</taxon>
        <taxon>Cinchoneae</taxon>
        <taxon>Cinchona</taxon>
    </lineage>
</organism>
<gene>
    <name evidence="2" type="ORF">ACH5RR_024259</name>
</gene>
<dbReference type="Pfam" id="PF07727">
    <property type="entry name" value="RVT_2"/>
    <property type="match status" value="1"/>
</dbReference>
<feature type="domain" description="Reverse transcriptase Ty1/copia-type" evidence="1">
    <location>
        <begin position="2"/>
        <end position="242"/>
    </location>
</feature>
<dbReference type="CDD" id="cd09272">
    <property type="entry name" value="RNase_HI_RT_Ty1"/>
    <property type="match status" value="1"/>
</dbReference>
<dbReference type="PANTHER" id="PTHR11439">
    <property type="entry name" value="GAG-POL-RELATED RETROTRANSPOSON"/>
    <property type="match status" value="1"/>
</dbReference>
<accession>A0ABD2YW60</accession>
<keyword evidence="3" id="KW-1185">Reference proteome</keyword>
<evidence type="ECO:0000313" key="2">
    <source>
        <dbReference type="EMBL" id="KAL3511542.1"/>
    </source>
</evidence>
<dbReference type="Proteomes" id="UP001630127">
    <property type="component" value="Unassembled WGS sequence"/>
</dbReference>
<dbReference type="SUPFAM" id="SSF56672">
    <property type="entry name" value="DNA/RNA polymerases"/>
    <property type="match status" value="1"/>
</dbReference>
<reference evidence="2 3" key="1">
    <citation type="submission" date="2024-11" db="EMBL/GenBank/DDBJ databases">
        <title>A near-complete genome assembly of Cinchona calisaya.</title>
        <authorList>
            <person name="Lian D.C."/>
            <person name="Zhao X.W."/>
            <person name="Wei L."/>
        </authorList>
    </citation>
    <scope>NUCLEOTIDE SEQUENCE [LARGE SCALE GENOMIC DNA]</scope>
    <source>
        <tissue evidence="2">Nenye</tissue>
    </source>
</reference>
<dbReference type="PANTHER" id="PTHR11439:SF461">
    <property type="entry name" value="OS10G0432200 PROTEIN"/>
    <property type="match status" value="1"/>
</dbReference>
<dbReference type="InterPro" id="IPR043502">
    <property type="entry name" value="DNA/RNA_pol_sf"/>
</dbReference>
<protein>
    <recommendedName>
        <fullName evidence="1">Reverse transcriptase Ty1/copia-type domain-containing protein</fullName>
    </recommendedName>
</protein>
<evidence type="ECO:0000259" key="1">
    <source>
        <dbReference type="Pfam" id="PF07727"/>
    </source>
</evidence>
<proteinExistence type="predicted"/>
<name>A0ABD2YW60_9GENT</name>
<dbReference type="AlphaFoldDB" id="A0ABD2YW60"/>
<comment type="caution">
    <text evidence="2">The sequence shown here is derived from an EMBL/GenBank/DDBJ whole genome shotgun (WGS) entry which is preliminary data.</text>
</comment>
<dbReference type="EMBL" id="JBJUIK010000011">
    <property type="protein sequence ID" value="KAL3511542.1"/>
    <property type="molecule type" value="Genomic_DNA"/>
</dbReference>
<evidence type="ECO:0000313" key="3">
    <source>
        <dbReference type="Proteomes" id="UP001630127"/>
    </source>
</evidence>